<gene>
    <name evidence="1" type="ORF">ENLAB_12790</name>
</gene>
<dbReference type="EMBL" id="AP025635">
    <property type="protein sequence ID" value="BDG67715.1"/>
    <property type="molecule type" value="Genomic_DNA"/>
</dbReference>
<evidence type="ECO:0008006" key="3">
    <source>
        <dbReference type="Google" id="ProtNLM"/>
    </source>
</evidence>
<evidence type="ECO:0000313" key="1">
    <source>
        <dbReference type="EMBL" id="BDG67715.1"/>
    </source>
</evidence>
<evidence type="ECO:0000313" key="2">
    <source>
        <dbReference type="Proteomes" id="UP000831692"/>
    </source>
</evidence>
<reference evidence="1 2" key="1">
    <citation type="submission" date="2022-03" db="EMBL/GenBank/DDBJ databases">
        <title>Complete genome sequence of Enterococcus innesii DB-1.</title>
        <authorList>
            <person name="Fukuda D."/>
            <person name="Nolasco-Hipolito C."/>
        </authorList>
    </citation>
    <scope>NUCLEOTIDE SEQUENCE [LARGE SCALE GENOMIC DNA]</scope>
    <source>
        <strain evidence="1 2">DB-1</strain>
    </source>
</reference>
<protein>
    <recommendedName>
        <fullName evidence="3">Chemotaxis protein</fullName>
    </recommendedName>
</protein>
<proteinExistence type="predicted"/>
<accession>A0ABM7XRN0</accession>
<name>A0ABM7XRN0_9ENTE</name>
<keyword evidence="2" id="KW-1185">Reference proteome</keyword>
<sequence length="177" mass="20441">MLAYFDKPCVCFLTFSFAVRNGKIEDNNKESREPTVRPNLGFYVQTINDLVKETEAIGEKMNPNYEEIRKAIDEKKEAEVTPERLAEITRIFKEGTDKYRLMLEKISKLRPPANVMGIHKKFERAYMKYVAGCDEMILSLDNKIDQEAFDAAEAKQDEATDEISFAIQRMTALLLKK</sequence>
<organism evidence="1 2">
    <name type="scientific">Enterococcus innesii</name>
    <dbReference type="NCBI Taxonomy" id="2839759"/>
    <lineage>
        <taxon>Bacteria</taxon>
        <taxon>Bacillati</taxon>
        <taxon>Bacillota</taxon>
        <taxon>Bacilli</taxon>
        <taxon>Lactobacillales</taxon>
        <taxon>Enterococcaceae</taxon>
        <taxon>Enterococcus</taxon>
    </lineage>
</organism>
<dbReference type="Proteomes" id="UP000831692">
    <property type="component" value="Chromosome"/>
</dbReference>